<dbReference type="SUPFAM" id="SSF48452">
    <property type="entry name" value="TPR-like"/>
    <property type="match status" value="1"/>
</dbReference>
<sequence>KKLCLTCVKPIKCIVLYLAPHTIIHSSSFKIFQIVTLHLKCISRWKFLWGTLAVTLRALGSADERCLKLMDYLAQAYFLQKKYSNASKTIAHLLELKKDLVYELDPWRMEMLFNLGISHLYIGELEYAEAALAKAYEGRIKAGKEIGTADVKKVLDAIRERIAADSQKC</sequence>
<dbReference type="EMBL" id="JADGJH010000868">
    <property type="protein sequence ID" value="KAJ3121605.1"/>
    <property type="molecule type" value="Genomic_DNA"/>
</dbReference>
<dbReference type="InterPro" id="IPR011990">
    <property type="entry name" value="TPR-like_helical_dom_sf"/>
</dbReference>
<accession>A0AAD5XG02</accession>
<name>A0AAD5XG02_9FUNG</name>
<gene>
    <name evidence="1" type="ORF">HK100_012302</name>
</gene>
<dbReference type="AlphaFoldDB" id="A0AAD5XG02"/>
<reference evidence="1" key="1">
    <citation type="submission" date="2020-05" db="EMBL/GenBank/DDBJ databases">
        <title>Phylogenomic resolution of chytrid fungi.</title>
        <authorList>
            <person name="Stajich J.E."/>
            <person name="Amses K."/>
            <person name="Simmons R."/>
            <person name="Seto K."/>
            <person name="Myers J."/>
            <person name="Bonds A."/>
            <person name="Quandt C.A."/>
            <person name="Barry K."/>
            <person name="Liu P."/>
            <person name="Grigoriev I."/>
            <person name="Longcore J.E."/>
            <person name="James T.Y."/>
        </authorList>
    </citation>
    <scope>NUCLEOTIDE SEQUENCE</scope>
    <source>
        <strain evidence="1">JEL0513</strain>
    </source>
</reference>
<evidence type="ECO:0000313" key="2">
    <source>
        <dbReference type="Proteomes" id="UP001211907"/>
    </source>
</evidence>
<dbReference type="Proteomes" id="UP001211907">
    <property type="component" value="Unassembled WGS sequence"/>
</dbReference>
<proteinExistence type="predicted"/>
<protein>
    <submittedName>
        <fullName evidence="1">Uncharacterized protein</fullName>
    </submittedName>
</protein>
<comment type="caution">
    <text evidence="1">The sequence shown here is derived from an EMBL/GenBank/DDBJ whole genome shotgun (WGS) entry which is preliminary data.</text>
</comment>
<keyword evidence="2" id="KW-1185">Reference proteome</keyword>
<evidence type="ECO:0000313" key="1">
    <source>
        <dbReference type="EMBL" id="KAJ3121605.1"/>
    </source>
</evidence>
<feature type="non-terminal residue" evidence="1">
    <location>
        <position position="1"/>
    </location>
</feature>
<dbReference type="Gene3D" id="1.25.40.10">
    <property type="entry name" value="Tetratricopeptide repeat domain"/>
    <property type="match status" value="1"/>
</dbReference>
<organism evidence="1 2">
    <name type="scientific">Physocladia obscura</name>
    <dbReference type="NCBI Taxonomy" id="109957"/>
    <lineage>
        <taxon>Eukaryota</taxon>
        <taxon>Fungi</taxon>
        <taxon>Fungi incertae sedis</taxon>
        <taxon>Chytridiomycota</taxon>
        <taxon>Chytridiomycota incertae sedis</taxon>
        <taxon>Chytridiomycetes</taxon>
        <taxon>Chytridiales</taxon>
        <taxon>Chytriomycetaceae</taxon>
        <taxon>Physocladia</taxon>
    </lineage>
</organism>